<evidence type="ECO:0000313" key="4">
    <source>
        <dbReference type="Proteomes" id="UP000013777"/>
    </source>
</evidence>
<dbReference type="eggNOG" id="COG4767">
    <property type="taxonomic scope" value="Bacteria"/>
</dbReference>
<dbReference type="Proteomes" id="UP000013777">
    <property type="component" value="Unassembled WGS sequence"/>
</dbReference>
<feature type="transmembrane region" description="Helical" evidence="1">
    <location>
        <begin position="7"/>
        <end position="30"/>
    </location>
</feature>
<keyword evidence="1" id="KW-0812">Transmembrane</keyword>
<dbReference type="Pfam" id="PF04892">
    <property type="entry name" value="VanZ"/>
    <property type="match status" value="1"/>
</dbReference>
<accession>R2SG26</accession>
<gene>
    <name evidence="3" type="ORF">UAS_01604</name>
</gene>
<keyword evidence="1" id="KW-1133">Transmembrane helix</keyword>
<feature type="domain" description="VanZ-like" evidence="2">
    <location>
        <begin position="78"/>
        <end position="183"/>
    </location>
</feature>
<dbReference type="RefSeq" id="WP_010754240.1">
    <property type="nucleotide sequence ID" value="NZ_ASVU01000001.1"/>
</dbReference>
<sequence>MRVIKNVVALLVAVGVSGLLIHFIALPVLAGYPRIAQTMERFVYTELVLISFLALVIWLFYLQWSLGKLSVVYLYLFFSVYLFLLFVVLFTKAPRYQALILNPIDFLMGGRLSWLEALLNVCYFIPLGLLYGMKARYREFVIVALLTIVGIEMIQFVFYLGTFAISDIFLNFIGCLLGYHLYPPLHEHFDVRMISWTRFGRI</sequence>
<dbReference type="InterPro" id="IPR006976">
    <property type="entry name" value="VanZ-like"/>
</dbReference>
<dbReference type="GeneID" id="78365161"/>
<evidence type="ECO:0000256" key="1">
    <source>
        <dbReference type="SAM" id="Phobius"/>
    </source>
</evidence>
<comment type="caution">
    <text evidence="3">The sequence shown here is derived from an EMBL/GenBank/DDBJ whole genome shotgun (WGS) entry which is preliminary data.</text>
</comment>
<dbReference type="EMBL" id="AJAP01000012">
    <property type="protein sequence ID" value="EOH87139.1"/>
    <property type="molecule type" value="Genomic_DNA"/>
</dbReference>
<dbReference type="HOGENOM" id="CLU_1413235_0_0_9"/>
<feature type="transmembrane region" description="Helical" evidence="1">
    <location>
        <begin position="164"/>
        <end position="182"/>
    </location>
</feature>
<evidence type="ECO:0000259" key="2">
    <source>
        <dbReference type="Pfam" id="PF04892"/>
    </source>
</evidence>
<feature type="transmembrane region" description="Helical" evidence="1">
    <location>
        <begin position="113"/>
        <end position="133"/>
    </location>
</feature>
<name>R2SG26_9ENTE</name>
<protein>
    <recommendedName>
        <fullName evidence="2">VanZ-like domain-containing protein</fullName>
    </recommendedName>
</protein>
<keyword evidence="1" id="KW-0472">Membrane</keyword>
<feature type="transmembrane region" description="Helical" evidence="1">
    <location>
        <begin position="42"/>
        <end position="61"/>
    </location>
</feature>
<organism evidence="3 4">
    <name type="scientific">Enterococcus asini ATCC 700915</name>
    <dbReference type="NCBI Taxonomy" id="1158606"/>
    <lineage>
        <taxon>Bacteria</taxon>
        <taxon>Bacillati</taxon>
        <taxon>Bacillota</taxon>
        <taxon>Bacilli</taxon>
        <taxon>Lactobacillales</taxon>
        <taxon>Enterococcaceae</taxon>
        <taxon>Enterococcus</taxon>
    </lineage>
</organism>
<reference evidence="3 4" key="1">
    <citation type="submission" date="2013-02" db="EMBL/GenBank/DDBJ databases">
        <title>The Genome Sequence of Enterococcus asini ATCC_700915.</title>
        <authorList>
            <consortium name="The Broad Institute Genome Sequencing Platform"/>
            <consortium name="The Broad Institute Genome Sequencing Center for Infectious Disease"/>
            <person name="Earl A.M."/>
            <person name="Gilmore M.S."/>
            <person name="Lebreton F."/>
            <person name="Walker B."/>
            <person name="Young S.K."/>
            <person name="Zeng Q."/>
            <person name="Gargeya S."/>
            <person name="Fitzgerald M."/>
            <person name="Haas B."/>
            <person name="Abouelleil A."/>
            <person name="Alvarado L."/>
            <person name="Arachchi H.M."/>
            <person name="Berlin A.M."/>
            <person name="Chapman S.B."/>
            <person name="Dewar J."/>
            <person name="Goldberg J."/>
            <person name="Griggs A."/>
            <person name="Gujja S."/>
            <person name="Hansen M."/>
            <person name="Howarth C."/>
            <person name="Imamovic A."/>
            <person name="Larimer J."/>
            <person name="McCowan C."/>
            <person name="Murphy C."/>
            <person name="Neiman D."/>
            <person name="Pearson M."/>
            <person name="Priest M."/>
            <person name="Roberts A."/>
            <person name="Saif S."/>
            <person name="Shea T."/>
            <person name="Sisk P."/>
            <person name="Sykes S."/>
            <person name="Wortman J."/>
            <person name="Nusbaum C."/>
            <person name="Birren B."/>
        </authorList>
    </citation>
    <scope>NUCLEOTIDE SEQUENCE [LARGE SCALE GENOMIC DNA]</scope>
    <source>
        <strain evidence="3 4">ATCC 700915</strain>
    </source>
</reference>
<feature type="transmembrane region" description="Helical" evidence="1">
    <location>
        <begin position="140"/>
        <end position="158"/>
    </location>
</feature>
<evidence type="ECO:0000313" key="3">
    <source>
        <dbReference type="EMBL" id="EOH87139.1"/>
    </source>
</evidence>
<feature type="transmembrane region" description="Helical" evidence="1">
    <location>
        <begin position="73"/>
        <end position="93"/>
    </location>
</feature>
<dbReference type="AlphaFoldDB" id="R2SG26"/>
<keyword evidence="4" id="KW-1185">Reference proteome</keyword>
<proteinExistence type="predicted"/>